<dbReference type="InterPro" id="IPR036291">
    <property type="entry name" value="NAD(P)-bd_dom_sf"/>
</dbReference>
<dbReference type="GO" id="GO:0005829">
    <property type="term" value="C:cytosol"/>
    <property type="evidence" value="ECO:0007669"/>
    <property type="project" value="TreeGrafter"/>
</dbReference>
<dbReference type="UniPathway" id="UPA00034">
    <property type="reaction ID" value="UER00018"/>
</dbReference>
<evidence type="ECO:0000256" key="1">
    <source>
        <dbReference type="ARBA" id="ARBA00004496"/>
    </source>
</evidence>
<feature type="binding site" evidence="14">
    <location>
        <begin position="183"/>
        <end position="184"/>
    </location>
    <ligand>
        <name>(S)-2,3,4,5-tetrahydrodipicolinate</name>
        <dbReference type="ChEBI" id="CHEBI:16845"/>
    </ligand>
</feature>
<feature type="binding site" evidence="14">
    <location>
        <begin position="26"/>
        <end position="31"/>
    </location>
    <ligand>
        <name>NAD(+)</name>
        <dbReference type="ChEBI" id="CHEBI:57540"/>
    </ligand>
</feature>
<evidence type="ECO:0000256" key="5">
    <source>
        <dbReference type="ARBA" id="ARBA00022857"/>
    </source>
</evidence>
<reference evidence="18" key="1">
    <citation type="submission" date="2016-06" db="EMBL/GenBank/DDBJ databases">
        <authorList>
            <person name="Szabo Gitta"/>
        </authorList>
    </citation>
    <scope>NUCLEOTIDE SEQUENCE [LARGE SCALE GENOMIC DNA]</scope>
</reference>
<dbReference type="EC" id="1.17.1.8" evidence="11 14"/>
<comment type="pathway">
    <text evidence="10 14">Amino-acid biosynthesis; L-lysine biosynthesis via DAP pathway; (S)-tetrahydrodipicolinate from L-aspartate: step 4/4.</text>
</comment>
<dbReference type="InterPro" id="IPR022664">
    <property type="entry name" value="DapB_N_CS"/>
</dbReference>
<evidence type="ECO:0000256" key="14">
    <source>
        <dbReference type="HAMAP-Rule" id="MF_00102"/>
    </source>
</evidence>
<dbReference type="PANTHER" id="PTHR20836">
    <property type="entry name" value="DIHYDRODIPICOLINATE REDUCTASE"/>
    <property type="match status" value="1"/>
</dbReference>
<evidence type="ECO:0000259" key="15">
    <source>
        <dbReference type="Pfam" id="PF01113"/>
    </source>
</evidence>
<dbReference type="FunFam" id="3.30.360.10:FF:000004">
    <property type="entry name" value="4-hydroxy-tetrahydrodipicolinate reductase"/>
    <property type="match status" value="1"/>
</dbReference>
<dbReference type="KEGG" id="senm:TRABTM_A_00740"/>
<dbReference type="Proteomes" id="UP000092809">
    <property type="component" value="Chromosome I"/>
</dbReference>
<evidence type="ECO:0000256" key="9">
    <source>
        <dbReference type="ARBA" id="ARBA00023154"/>
    </source>
</evidence>
<comment type="caution">
    <text evidence="14">Lacks conserved residue(s) required for the propagation of feature annotation.</text>
</comment>
<evidence type="ECO:0000256" key="11">
    <source>
        <dbReference type="ARBA" id="ARBA00038983"/>
    </source>
</evidence>
<keyword evidence="5 14" id="KW-0521">NADP</keyword>
<dbReference type="GO" id="GO:0050661">
    <property type="term" value="F:NADP binding"/>
    <property type="evidence" value="ECO:0007669"/>
    <property type="project" value="UniProtKB-UniRule"/>
</dbReference>
<dbReference type="FunFam" id="3.40.50.720:FF:000048">
    <property type="entry name" value="4-hydroxy-tetrahydrodipicolinate reductase"/>
    <property type="match status" value="1"/>
</dbReference>
<feature type="binding site" evidence="14">
    <location>
        <begin position="116"/>
        <end position="118"/>
    </location>
    <ligand>
        <name>NAD(+)</name>
        <dbReference type="ChEBI" id="CHEBI:57540"/>
    </ligand>
</feature>
<accession>A0A1C3L402</accession>
<feature type="binding site" evidence="14">
    <location>
        <position position="174"/>
    </location>
    <ligand>
        <name>(S)-2,3,4,5-tetrahydrodipicolinate</name>
        <dbReference type="ChEBI" id="CHEBI:16845"/>
    </ligand>
</feature>
<dbReference type="HAMAP" id="MF_00102">
    <property type="entry name" value="DapB"/>
    <property type="match status" value="1"/>
</dbReference>
<dbReference type="CDD" id="cd02274">
    <property type="entry name" value="DHDPR_N"/>
    <property type="match status" value="1"/>
</dbReference>
<evidence type="ECO:0000256" key="13">
    <source>
        <dbReference type="ARBA" id="ARBA00049396"/>
    </source>
</evidence>
<dbReference type="GO" id="GO:0009089">
    <property type="term" value="P:lysine biosynthetic process via diaminopimelate"/>
    <property type="evidence" value="ECO:0007669"/>
    <property type="project" value="UniProtKB-UniRule"/>
</dbReference>
<dbReference type="PATRIC" id="fig|1835721.3.peg.57"/>
<sequence>MINKINLRESHMISMSNKPTRIAVSGVSGKMGRKLIQAVVQSEQVVLGAALSRNCSELYGMDVGKITNMGILGVKIKSDINEIKEDFDIFIDFTRPDTSLTYLDFCRSYQKGIVIGTTGFSHTQKKIINLAAQDTSIVFAANFSVGINLMLKLLEKAAKVIGNDADIEIIEMHHRNKIDAPSGTALVIGETLAGALGRDLDSVAVYCREKNTVEQKEKSIGFSTIRAGDIVGEHTAIFASIGERLEITHKASSRMTFASGAVRAAVWLSSQKKGIFDMTHVLNIK</sequence>
<name>A0A1C3L402_9ENTR</name>
<protein>
    <recommendedName>
        <fullName evidence="11 14">4-hydroxy-tetrahydrodipicolinate reductase</fullName>
        <shortName evidence="14">HTPA reductase</shortName>
        <ecNumber evidence="11 14">1.17.1.8</ecNumber>
    </recommendedName>
</protein>
<dbReference type="InterPro" id="IPR000846">
    <property type="entry name" value="DapB_N"/>
</dbReference>
<feature type="domain" description="Dihydrodipicolinate reductase N-terminal" evidence="15">
    <location>
        <begin position="21"/>
        <end position="143"/>
    </location>
</feature>
<evidence type="ECO:0000313" key="18">
    <source>
        <dbReference type="Proteomes" id="UP000092809"/>
    </source>
</evidence>
<comment type="similarity">
    <text evidence="2 14">Belongs to the DapB family.</text>
</comment>
<keyword evidence="9 14" id="KW-0457">Lysine biosynthesis</keyword>
<dbReference type="SUPFAM" id="SSF55347">
    <property type="entry name" value="Glyceraldehyde-3-phosphate dehydrogenase-like, C-terminal domain"/>
    <property type="match status" value="1"/>
</dbReference>
<dbReference type="InterPro" id="IPR023940">
    <property type="entry name" value="DHDPR_bac"/>
</dbReference>
<dbReference type="Gene3D" id="3.40.50.720">
    <property type="entry name" value="NAD(P)-binding Rossmann-like Domain"/>
    <property type="match status" value="1"/>
</dbReference>
<keyword evidence="8 14" id="KW-0520">NAD</keyword>
<comment type="catalytic activity">
    <reaction evidence="13 14">
        <text>(S)-2,3,4,5-tetrahydrodipicolinate + NAD(+) + H2O = (2S,4S)-4-hydroxy-2,3,4,5-tetrahydrodipicolinate + NADH + H(+)</text>
        <dbReference type="Rhea" id="RHEA:35323"/>
        <dbReference type="ChEBI" id="CHEBI:15377"/>
        <dbReference type="ChEBI" id="CHEBI:15378"/>
        <dbReference type="ChEBI" id="CHEBI:16845"/>
        <dbReference type="ChEBI" id="CHEBI:57540"/>
        <dbReference type="ChEBI" id="CHEBI:57945"/>
        <dbReference type="ChEBI" id="CHEBI:67139"/>
        <dbReference type="EC" id="1.17.1.8"/>
    </reaction>
</comment>
<evidence type="ECO:0000256" key="7">
    <source>
        <dbReference type="ARBA" id="ARBA00023002"/>
    </source>
</evidence>
<dbReference type="GO" id="GO:0051287">
    <property type="term" value="F:NAD binding"/>
    <property type="evidence" value="ECO:0007669"/>
    <property type="project" value="UniProtKB-UniRule"/>
</dbReference>
<keyword evidence="4 14" id="KW-0028">Amino-acid biosynthesis</keyword>
<comment type="subunit">
    <text evidence="14">Homotetramer.</text>
</comment>
<evidence type="ECO:0000256" key="10">
    <source>
        <dbReference type="ARBA" id="ARBA00037922"/>
    </source>
</evidence>
<proteinExistence type="inferred from homology"/>
<dbReference type="PROSITE" id="PS01298">
    <property type="entry name" value="DAPB"/>
    <property type="match status" value="1"/>
</dbReference>
<dbReference type="PIRSF" id="PIRSF000161">
    <property type="entry name" value="DHPR"/>
    <property type="match status" value="1"/>
</dbReference>
<keyword evidence="18" id="KW-1185">Reference proteome</keyword>
<dbReference type="SUPFAM" id="SSF51735">
    <property type="entry name" value="NAD(P)-binding Rossmann-fold domains"/>
    <property type="match status" value="1"/>
</dbReference>
<dbReference type="Gene3D" id="3.30.360.10">
    <property type="entry name" value="Dihydrodipicolinate Reductase, domain 2"/>
    <property type="match status" value="1"/>
</dbReference>
<dbReference type="GO" id="GO:0019877">
    <property type="term" value="P:diaminopimelate biosynthetic process"/>
    <property type="evidence" value="ECO:0007669"/>
    <property type="project" value="UniProtKB-UniRule"/>
</dbReference>
<dbReference type="GO" id="GO:0016726">
    <property type="term" value="F:oxidoreductase activity, acting on CH or CH2 groups, NAD or NADP as acceptor"/>
    <property type="evidence" value="ECO:0007669"/>
    <property type="project" value="UniProtKB-UniRule"/>
</dbReference>
<dbReference type="NCBIfam" id="TIGR00036">
    <property type="entry name" value="dapB"/>
    <property type="match status" value="1"/>
</dbReference>
<evidence type="ECO:0000256" key="12">
    <source>
        <dbReference type="ARBA" id="ARBA00049080"/>
    </source>
</evidence>
<gene>
    <name evidence="14 17" type="primary">dapB</name>
    <name evidence="17" type="ORF">TRABTM_A_00740</name>
</gene>
<keyword evidence="6 14" id="KW-0220">Diaminopimelate biosynthesis</keyword>
<comment type="subcellular location">
    <subcellularLocation>
        <location evidence="1 14">Cytoplasm</location>
    </subcellularLocation>
</comment>
<dbReference type="Pfam" id="PF01113">
    <property type="entry name" value="DapB_N"/>
    <property type="match status" value="1"/>
</dbReference>
<keyword evidence="3 14" id="KW-0963">Cytoplasm</keyword>
<comment type="function">
    <text evidence="14">Catalyzes the conversion of 4-hydroxy-tetrahydrodipicolinate (HTPA) to tetrahydrodipicolinate.</text>
</comment>
<feature type="active site" description="Proton donor/acceptor" evidence="14">
    <location>
        <position position="173"/>
    </location>
</feature>
<evidence type="ECO:0000256" key="2">
    <source>
        <dbReference type="ARBA" id="ARBA00006642"/>
    </source>
</evidence>
<feature type="active site" description="Proton donor" evidence="14">
    <location>
        <position position="177"/>
    </location>
</feature>
<dbReference type="EMBL" id="LT594522">
    <property type="protein sequence ID" value="SBT81939.1"/>
    <property type="molecule type" value="Genomic_DNA"/>
</dbReference>
<dbReference type="AlphaFoldDB" id="A0A1C3L402"/>
<evidence type="ECO:0000259" key="16">
    <source>
        <dbReference type="Pfam" id="PF05173"/>
    </source>
</evidence>
<organism evidence="17 18">
    <name type="scientific">secondary endosymbiont of Trabutina mannipara</name>
    <dbReference type="NCBI Taxonomy" id="1835721"/>
    <lineage>
        <taxon>Bacteria</taxon>
        <taxon>Pseudomonadati</taxon>
        <taxon>Pseudomonadota</taxon>
        <taxon>Gammaproteobacteria</taxon>
        <taxon>Enterobacterales</taxon>
        <taxon>Enterobacteriaceae</taxon>
    </lineage>
</organism>
<comment type="caution">
    <text evidence="14">Was originally thought to be a dihydrodipicolinate reductase (DHDPR), catalyzing the conversion of dihydrodipicolinate to tetrahydrodipicolinate. However, it was shown in E.coli that the substrate of the enzymatic reaction is not dihydrodipicolinate (DHDP) but in fact (2S,4S)-4-hydroxy-2,3,4,5-tetrahydrodipicolinic acid (HTPA), the product released by the DapA-catalyzed reaction.</text>
</comment>
<dbReference type="STRING" id="1835721.TRABTM_A_00740"/>
<dbReference type="InterPro" id="IPR022663">
    <property type="entry name" value="DapB_C"/>
</dbReference>
<evidence type="ECO:0000313" key="17">
    <source>
        <dbReference type="EMBL" id="SBT81939.1"/>
    </source>
</evidence>
<dbReference type="GO" id="GO:0008839">
    <property type="term" value="F:4-hydroxy-tetrahydrodipicolinate reductase"/>
    <property type="evidence" value="ECO:0007669"/>
    <property type="project" value="UniProtKB-UniRule"/>
</dbReference>
<dbReference type="PANTHER" id="PTHR20836:SF0">
    <property type="entry name" value="4-HYDROXY-TETRAHYDRODIPICOLINATE REDUCTASE 1, CHLOROPLASTIC-RELATED"/>
    <property type="match status" value="1"/>
</dbReference>
<feature type="domain" description="Dihydrodipicolinate reductase C-terminal" evidence="16">
    <location>
        <begin position="146"/>
        <end position="282"/>
    </location>
</feature>
<dbReference type="Pfam" id="PF05173">
    <property type="entry name" value="DapB_C"/>
    <property type="match status" value="1"/>
</dbReference>
<comment type="catalytic activity">
    <reaction evidence="12 14">
        <text>(S)-2,3,4,5-tetrahydrodipicolinate + NADP(+) + H2O = (2S,4S)-4-hydroxy-2,3,4,5-tetrahydrodipicolinate + NADPH + H(+)</text>
        <dbReference type="Rhea" id="RHEA:35331"/>
        <dbReference type="ChEBI" id="CHEBI:15377"/>
        <dbReference type="ChEBI" id="CHEBI:15378"/>
        <dbReference type="ChEBI" id="CHEBI:16845"/>
        <dbReference type="ChEBI" id="CHEBI:57783"/>
        <dbReference type="ChEBI" id="CHEBI:58349"/>
        <dbReference type="ChEBI" id="CHEBI:67139"/>
        <dbReference type="EC" id="1.17.1.8"/>
    </reaction>
</comment>
<evidence type="ECO:0000256" key="3">
    <source>
        <dbReference type="ARBA" id="ARBA00022490"/>
    </source>
</evidence>
<evidence type="ECO:0000256" key="8">
    <source>
        <dbReference type="ARBA" id="ARBA00023027"/>
    </source>
</evidence>
<evidence type="ECO:0000256" key="6">
    <source>
        <dbReference type="ARBA" id="ARBA00022915"/>
    </source>
</evidence>
<evidence type="ECO:0000256" key="4">
    <source>
        <dbReference type="ARBA" id="ARBA00022605"/>
    </source>
</evidence>
<feature type="binding site" evidence="14">
    <location>
        <begin position="140"/>
        <end position="143"/>
    </location>
    <ligand>
        <name>NAD(+)</name>
        <dbReference type="ChEBI" id="CHEBI:57540"/>
    </ligand>
</feature>
<keyword evidence="7 14" id="KW-0560">Oxidoreductase</keyword>